<reference evidence="3 4" key="1">
    <citation type="submission" date="2018-04" db="EMBL/GenBank/DDBJ databases">
        <title>Genomic Encyclopedia of Type Strains, Phase IV (KMG-IV): sequencing the most valuable type-strain genomes for metagenomic binning, comparative biology and taxonomic classification.</title>
        <authorList>
            <person name="Goeker M."/>
        </authorList>
    </citation>
    <scope>NUCLEOTIDE SEQUENCE [LARGE SCALE GENOMIC DNA]</scope>
    <source>
        <strain evidence="3 4">DSM 20705</strain>
    </source>
</reference>
<dbReference type="InterPro" id="IPR006976">
    <property type="entry name" value="VanZ-like"/>
</dbReference>
<feature type="transmembrane region" description="Helical" evidence="1">
    <location>
        <begin position="70"/>
        <end position="88"/>
    </location>
</feature>
<evidence type="ECO:0000313" key="3">
    <source>
        <dbReference type="EMBL" id="PVY95697.1"/>
    </source>
</evidence>
<evidence type="ECO:0000256" key="1">
    <source>
        <dbReference type="SAM" id="Phobius"/>
    </source>
</evidence>
<keyword evidence="4" id="KW-1185">Reference proteome</keyword>
<dbReference type="PANTHER" id="PTHR36834">
    <property type="entry name" value="MEMBRANE PROTEIN-RELATED"/>
    <property type="match status" value="1"/>
</dbReference>
<keyword evidence="1" id="KW-0812">Transmembrane</keyword>
<keyword evidence="1" id="KW-1133">Transmembrane helix</keyword>
<dbReference type="InterPro" id="IPR053150">
    <property type="entry name" value="Teicoplanin_resist-assoc"/>
</dbReference>
<comment type="caution">
    <text evidence="3">The sequence shown here is derived from an EMBL/GenBank/DDBJ whole genome shotgun (WGS) entry which is preliminary data.</text>
</comment>
<gene>
    <name evidence="3" type="ORF">C7381_101223</name>
</gene>
<feature type="domain" description="VanZ-like" evidence="2">
    <location>
        <begin position="15"/>
        <end position="142"/>
    </location>
</feature>
<protein>
    <submittedName>
        <fullName evidence="3">VanZ like protein</fullName>
    </submittedName>
</protein>
<sequence>MATRRNREKTLMIRFFVYIVLLYYLYVLFKTSIFNRFFSNNLMRGLVYVPFSSGMFSLESISTSVGIRKLLGPVLIFLPMGLILPLAHDKTKKFWVVLLISAIFSLGIEILQYITKTGITSIDDFVLNILGASLGFLAYHLLREVFIYG</sequence>
<dbReference type="AlphaFoldDB" id="A0A2U1E6Z0"/>
<feature type="transmembrane region" description="Helical" evidence="1">
    <location>
        <begin position="12"/>
        <end position="29"/>
    </location>
</feature>
<evidence type="ECO:0000259" key="2">
    <source>
        <dbReference type="Pfam" id="PF04892"/>
    </source>
</evidence>
<dbReference type="Proteomes" id="UP000245793">
    <property type="component" value="Unassembled WGS sequence"/>
</dbReference>
<evidence type="ECO:0000313" key="4">
    <source>
        <dbReference type="Proteomes" id="UP000245793"/>
    </source>
</evidence>
<dbReference type="Pfam" id="PF04892">
    <property type="entry name" value="VanZ"/>
    <property type="match status" value="1"/>
</dbReference>
<keyword evidence="1" id="KW-0472">Membrane</keyword>
<accession>A0A2U1E6Z0</accession>
<dbReference type="PANTHER" id="PTHR36834:SF1">
    <property type="entry name" value="INTEGRAL MEMBRANE PROTEIN"/>
    <property type="match status" value="1"/>
</dbReference>
<feature type="transmembrane region" description="Helical" evidence="1">
    <location>
        <begin position="125"/>
        <end position="142"/>
    </location>
</feature>
<name>A0A2U1E6Z0_9FIRM</name>
<organism evidence="3 4">
    <name type="scientific">Ezakiella coagulans</name>
    <dbReference type="NCBI Taxonomy" id="46507"/>
    <lineage>
        <taxon>Bacteria</taxon>
        <taxon>Bacillati</taxon>
        <taxon>Bacillota</taxon>
        <taxon>Tissierellia</taxon>
        <taxon>Ezakiella</taxon>
    </lineage>
</organism>
<proteinExistence type="predicted"/>
<dbReference type="RefSeq" id="WP_116479591.1">
    <property type="nucleotide sequence ID" value="NZ_CP096650.1"/>
</dbReference>
<feature type="transmembrane region" description="Helical" evidence="1">
    <location>
        <begin position="94"/>
        <end position="113"/>
    </location>
</feature>
<dbReference type="EMBL" id="QEKV01000001">
    <property type="protein sequence ID" value="PVY95697.1"/>
    <property type="molecule type" value="Genomic_DNA"/>
</dbReference>